<accession>A0AAN4YVI8</accession>
<gene>
    <name evidence="2" type="ORF">Aory04_001036900</name>
</gene>
<organism evidence="2 3">
    <name type="scientific">Aspergillus oryzae</name>
    <name type="common">Yellow koji mold</name>
    <dbReference type="NCBI Taxonomy" id="5062"/>
    <lineage>
        <taxon>Eukaryota</taxon>
        <taxon>Fungi</taxon>
        <taxon>Dikarya</taxon>
        <taxon>Ascomycota</taxon>
        <taxon>Pezizomycotina</taxon>
        <taxon>Eurotiomycetes</taxon>
        <taxon>Eurotiomycetidae</taxon>
        <taxon>Eurotiales</taxon>
        <taxon>Aspergillaceae</taxon>
        <taxon>Aspergillus</taxon>
        <taxon>Aspergillus subgen. Circumdati</taxon>
    </lineage>
</organism>
<evidence type="ECO:0000256" key="1">
    <source>
        <dbReference type="SAM" id="MobiDB-lite"/>
    </source>
</evidence>
<evidence type="ECO:0000313" key="3">
    <source>
        <dbReference type="Proteomes" id="UP001165205"/>
    </source>
</evidence>
<sequence length="207" mass="22355">MKVCSPNIIVHGWLQVPGGSQMHFIGSNALTGWCSPGLERTDNNMELSSWPQIPPINQKNYYTYVVRLHHGAFGGALFGQGAKYVPVTTLREMTTMAKANDLGIPEADADDGDTNMEDAEEATAETVGSKVIVVHVGSQNLRIGLASDALPKTVPMVIARKSTTSESEDREEPCPKRLKTDDGSELEPEKMFGSEVGSHVLFVAVLA</sequence>
<comment type="caution">
    <text evidence="2">The sequence shown here is derived from an EMBL/GenBank/DDBJ whole genome shotgun (WGS) entry which is preliminary data.</text>
</comment>
<dbReference type="Proteomes" id="UP001165205">
    <property type="component" value="Unassembled WGS sequence"/>
</dbReference>
<name>A0AAN4YVI8_ASPOZ</name>
<feature type="region of interest" description="Disordered" evidence="1">
    <location>
        <begin position="159"/>
        <end position="189"/>
    </location>
</feature>
<protein>
    <submittedName>
        <fullName evidence="2">Unnamed protein product</fullName>
    </submittedName>
</protein>
<evidence type="ECO:0000313" key="2">
    <source>
        <dbReference type="EMBL" id="GMG35112.1"/>
    </source>
</evidence>
<feature type="compositionally biased region" description="Basic and acidic residues" evidence="1">
    <location>
        <begin position="172"/>
        <end position="189"/>
    </location>
</feature>
<dbReference type="EMBL" id="BSYA01000158">
    <property type="protein sequence ID" value="GMG35112.1"/>
    <property type="molecule type" value="Genomic_DNA"/>
</dbReference>
<proteinExistence type="predicted"/>
<reference evidence="2" key="1">
    <citation type="submission" date="2023-04" db="EMBL/GenBank/DDBJ databases">
        <title>Aspergillus oryzae NBRC 4228.</title>
        <authorList>
            <person name="Ichikawa N."/>
            <person name="Sato H."/>
            <person name="Tonouchi N."/>
        </authorList>
    </citation>
    <scope>NUCLEOTIDE SEQUENCE</scope>
    <source>
        <strain evidence="2">NBRC 4228</strain>
    </source>
</reference>
<dbReference type="AlphaFoldDB" id="A0AAN4YVI8"/>
<dbReference type="Gene3D" id="3.30.420.40">
    <property type="match status" value="1"/>
</dbReference>